<dbReference type="AlphaFoldDB" id="A0AAW8V454"/>
<protein>
    <submittedName>
        <fullName evidence="1">CpaE family protein</fullName>
    </submittedName>
</protein>
<dbReference type="InterPro" id="IPR027417">
    <property type="entry name" value="P-loop_NTPase"/>
</dbReference>
<dbReference type="SUPFAM" id="SSF52540">
    <property type="entry name" value="P-loop containing nucleoside triphosphate hydrolases"/>
    <property type="match status" value="1"/>
</dbReference>
<dbReference type="Proteomes" id="UP001182304">
    <property type="component" value="Unassembled WGS sequence"/>
</dbReference>
<evidence type="ECO:0000313" key="2">
    <source>
        <dbReference type="Proteomes" id="UP001182304"/>
    </source>
</evidence>
<proteinExistence type="predicted"/>
<name>A0AAW8V454_PASMD</name>
<dbReference type="Gene3D" id="3.40.50.300">
    <property type="entry name" value="P-loop containing nucleotide triphosphate hydrolases"/>
    <property type="match status" value="1"/>
</dbReference>
<comment type="caution">
    <text evidence="1">The sequence shown here is derived from an EMBL/GenBank/DDBJ whole genome shotgun (WGS) entry which is preliminary data.</text>
</comment>
<dbReference type="RefSeq" id="WP_021734312.1">
    <property type="nucleotide sequence ID" value="NZ_CP017961.1"/>
</dbReference>
<dbReference type="EMBL" id="JANIEN010000001">
    <property type="protein sequence ID" value="MDT3451271.1"/>
    <property type="molecule type" value="Genomic_DNA"/>
</dbReference>
<evidence type="ECO:0000313" key="1">
    <source>
        <dbReference type="EMBL" id="MDT3451271.1"/>
    </source>
</evidence>
<reference evidence="1" key="1">
    <citation type="submission" date="2022-07" db="EMBL/GenBank/DDBJ databases">
        <title>Sequence of Pasteurella multocoda 17BRD-035.</title>
        <authorList>
            <person name="Roy Chowdhury P."/>
            <person name="Alhamami T."/>
            <person name="Trott D.J."/>
            <person name="Djordvevic S.P."/>
        </authorList>
    </citation>
    <scope>NUCLEOTIDE SEQUENCE</scope>
    <source>
        <strain evidence="1">17BRD-035</strain>
    </source>
</reference>
<organism evidence="1 2">
    <name type="scientific">Pasteurella multocida</name>
    <dbReference type="NCBI Taxonomy" id="747"/>
    <lineage>
        <taxon>Bacteria</taxon>
        <taxon>Pseudomonadati</taxon>
        <taxon>Pseudomonadota</taxon>
        <taxon>Gammaproteobacteria</taxon>
        <taxon>Pasteurellales</taxon>
        <taxon>Pasteurellaceae</taxon>
        <taxon>Pasteurella</taxon>
    </lineage>
</organism>
<accession>A0AAW8V454</accession>
<sequence length="368" mass="41063">MLLLDKENITVDSARKIVIVSDNDSVCMSVAQTLRTRGLENVDIIKEDFFTAPDLAFLAEETLGVIIDISTESDVKVISENVYAVIPQNVWCCVVGHNDSISLAQKLLNEGILYFHSESQLNQLVEKIVSGVNIPLVRHTVKIAVLGCKGGIGSSLISSHLANEITLNNKVPVLLAQGPNGSQDIDLLFDKKIQGDIVEYNANFDLFSGNIARLPLSVTDKYNFIIYDQPIFNVNKENFASFFEYCNSFVLVVDRRINSLRVAKQFLDECERMRAATGKPIRTFICISDSNIETSKLMAITDIEMLLKCPVDATIPFLKKTDSKTVLSIDLGRVGKKEIDTLMMRVIGMVSRHKKKEKQSFFSSLMKK</sequence>
<gene>
    <name evidence="1" type="ORF">NQF69_00600</name>
</gene>